<keyword evidence="1" id="KW-0472">Membrane</keyword>
<reference evidence="2 3" key="1">
    <citation type="journal article" date="2014" name="BMC Genomics">
        <title>Genome sequencing of four Aureobasidium pullulans varieties: biotechnological potential, stress tolerance, and description of new species.</title>
        <authorList>
            <person name="Gostin Ar C."/>
            <person name="Ohm R.A."/>
            <person name="Kogej T."/>
            <person name="Sonjak S."/>
            <person name="Turk M."/>
            <person name="Zajc J."/>
            <person name="Zalar P."/>
            <person name="Grube M."/>
            <person name="Sun H."/>
            <person name="Han J."/>
            <person name="Sharma A."/>
            <person name="Chiniquy J."/>
            <person name="Ngan C.Y."/>
            <person name="Lipzen A."/>
            <person name="Barry K."/>
            <person name="Grigoriev I.V."/>
            <person name="Gunde-Cimerman N."/>
        </authorList>
    </citation>
    <scope>NUCLEOTIDE SEQUENCE [LARGE SCALE GENOMIC DNA]</scope>
    <source>
        <strain evidence="2 3">EXF-150</strain>
    </source>
</reference>
<organism evidence="2 3">
    <name type="scientific">Aureobasidium pullulans EXF-150</name>
    <dbReference type="NCBI Taxonomy" id="1043002"/>
    <lineage>
        <taxon>Eukaryota</taxon>
        <taxon>Fungi</taxon>
        <taxon>Dikarya</taxon>
        <taxon>Ascomycota</taxon>
        <taxon>Pezizomycotina</taxon>
        <taxon>Dothideomycetes</taxon>
        <taxon>Dothideomycetidae</taxon>
        <taxon>Dothideales</taxon>
        <taxon>Saccotheciaceae</taxon>
        <taxon>Aureobasidium</taxon>
    </lineage>
</organism>
<dbReference type="AlphaFoldDB" id="A0A074XMV2"/>
<keyword evidence="1" id="KW-0812">Transmembrane</keyword>
<feature type="transmembrane region" description="Helical" evidence="1">
    <location>
        <begin position="70"/>
        <end position="95"/>
    </location>
</feature>
<name>A0A074XMV2_AURPU</name>
<dbReference type="RefSeq" id="XP_029763037.1">
    <property type="nucleotide sequence ID" value="XM_029904945.1"/>
</dbReference>
<evidence type="ECO:0000313" key="3">
    <source>
        <dbReference type="Proteomes" id="UP000030706"/>
    </source>
</evidence>
<keyword evidence="1" id="KW-1133">Transmembrane helix</keyword>
<protein>
    <submittedName>
        <fullName evidence="2">Uncharacterized protein</fullName>
    </submittedName>
</protein>
<evidence type="ECO:0000313" key="2">
    <source>
        <dbReference type="EMBL" id="KEQ86850.1"/>
    </source>
</evidence>
<dbReference type="HOGENOM" id="CLU_2236070_0_0_1"/>
<accession>A0A074XMV2</accession>
<gene>
    <name evidence="2" type="ORF">M438DRAFT_343285</name>
</gene>
<dbReference type="Proteomes" id="UP000030706">
    <property type="component" value="Unassembled WGS sequence"/>
</dbReference>
<dbReference type="GeneID" id="40747251"/>
<dbReference type="EMBL" id="KL584977">
    <property type="protein sequence ID" value="KEQ86850.1"/>
    <property type="molecule type" value="Genomic_DNA"/>
</dbReference>
<sequence>MRVTKSCMWEAGQLINLNRRLAPTQLSSRGYSMGTVLKAIFPGNSFLPFIYTATSHVRVLDSFLALGIHIGYFLILPVQALLFCFLLFPSAPLAVQLTRRYLRIA</sequence>
<evidence type="ECO:0000256" key="1">
    <source>
        <dbReference type="SAM" id="Phobius"/>
    </source>
</evidence>
<proteinExistence type="predicted"/>
<keyword evidence="3" id="KW-1185">Reference proteome</keyword>